<dbReference type="PROSITE" id="PS50268">
    <property type="entry name" value="CADHERIN_2"/>
    <property type="match status" value="4"/>
</dbReference>
<dbReference type="GO" id="GO:0016342">
    <property type="term" value="C:catenin complex"/>
    <property type="evidence" value="ECO:0000318"/>
    <property type="project" value="GO_Central"/>
</dbReference>
<proteinExistence type="predicted"/>
<keyword evidence="11" id="KW-1185">Reference proteome</keyword>
<dbReference type="SUPFAM" id="SSF49313">
    <property type="entry name" value="Cadherin-like"/>
    <property type="match status" value="4"/>
</dbReference>
<dbReference type="PRINTS" id="PR00205">
    <property type="entry name" value="CADHERIN"/>
</dbReference>
<dbReference type="GO" id="GO:0016477">
    <property type="term" value="P:cell migration"/>
    <property type="evidence" value="ECO:0000318"/>
    <property type="project" value="GO_Central"/>
</dbReference>
<evidence type="ECO:0000256" key="8">
    <source>
        <dbReference type="SAM" id="SignalP"/>
    </source>
</evidence>
<evidence type="ECO:0000256" key="2">
    <source>
        <dbReference type="ARBA" id="ARBA00022737"/>
    </source>
</evidence>
<dbReference type="InParanoid" id="A7S4B9"/>
<feature type="compositionally biased region" description="Low complexity" evidence="6">
    <location>
        <begin position="568"/>
        <end position="581"/>
    </location>
</feature>
<evidence type="ECO:0000259" key="9">
    <source>
        <dbReference type="PROSITE" id="PS50268"/>
    </source>
</evidence>
<feature type="compositionally biased region" description="Low complexity" evidence="6">
    <location>
        <begin position="330"/>
        <end position="342"/>
    </location>
</feature>
<feature type="compositionally biased region" description="Polar residues" evidence="6">
    <location>
        <begin position="628"/>
        <end position="646"/>
    </location>
</feature>
<dbReference type="InterPro" id="IPR039808">
    <property type="entry name" value="Cadherin"/>
</dbReference>
<evidence type="ECO:0000256" key="1">
    <source>
        <dbReference type="ARBA" id="ARBA00004370"/>
    </source>
</evidence>
<keyword evidence="4 7" id="KW-0472">Membrane</keyword>
<feature type="domain" description="Cadherin" evidence="9">
    <location>
        <begin position="169"/>
        <end position="228"/>
    </location>
</feature>
<dbReference type="eggNOG" id="KOG4289">
    <property type="taxonomic scope" value="Eukaryota"/>
</dbReference>
<keyword evidence="8" id="KW-0732">Signal</keyword>
<feature type="region of interest" description="Disordered" evidence="6">
    <location>
        <begin position="311"/>
        <end position="343"/>
    </location>
</feature>
<dbReference type="FunFam" id="2.60.40.60:FF:000147">
    <property type="entry name" value="Cadherin 23"/>
    <property type="match status" value="1"/>
</dbReference>
<dbReference type="InterPro" id="IPR002126">
    <property type="entry name" value="Cadherin-like_dom"/>
</dbReference>
<gene>
    <name evidence="10" type="ORF">NEMVEDRAFT_v1g206603</name>
</gene>
<feature type="region of interest" description="Disordered" evidence="6">
    <location>
        <begin position="678"/>
        <end position="738"/>
    </location>
</feature>
<dbReference type="Proteomes" id="UP000001593">
    <property type="component" value="Unassembled WGS sequence"/>
</dbReference>
<dbReference type="GO" id="GO:0005509">
    <property type="term" value="F:calcium ion binding"/>
    <property type="evidence" value="ECO:0007669"/>
    <property type="project" value="UniProtKB-UniRule"/>
</dbReference>
<evidence type="ECO:0000256" key="3">
    <source>
        <dbReference type="ARBA" id="ARBA00022837"/>
    </source>
</evidence>
<keyword evidence="3 5" id="KW-0106">Calcium</keyword>
<dbReference type="Gene3D" id="2.60.40.60">
    <property type="entry name" value="Cadherins"/>
    <property type="match status" value="4"/>
</dbReference>
<feature type="transmembrane region" description="Helical" evidence="7">
    <location>
        <begin position="536"/>
        <end position="559"/>
    </location>
</feature>
<dbReference type="GO" id="GO:0007156">
    <property type="term" value="P:homophilic cell adhesion via plasma membrane adhesion molecules"/>
    <property type="evidence" value="ECO:0007669"/>
    <property type="project" value="InterPro"/>
</dbReference>
<feature type="region of interest" description="Disordered" evidence="6">
    <location>
        <begin position="357"/>
        <end position="377"/>
    </location>
</feature>
<accession>A7S4B9</accession>
<protein>
    <recommendedName>
        <fullName evidence="9">Cadherin domain-containing protein</fullName>
    </recommendedName>
</protein>
<organism evidence="10 11">
    <name type="scientific">Nematostella vectensis</name>
    <name type="common">Starlet sea anemone</name>
    <dbReference type="NCBI Taxonomy" id="45351"/>
    <lineage>
        <taxon>Eukaryota</taxon>
        <taxon>Metazoa</taxon>
        <taxon>Cnidaria</taxon>
        <taxon>Anthozoa</taxon>
        <taxon>Hexacorallia</taxon>
        <taxon>Actiniaria</taxon>
        <taxon>Edwardsiidae</taxon>
        <taxon>Nematostella</taxon>
    </lineage>
</organism>
<reference evidence="10 11" key="1">
    <citation type="journal article" date="2007" name="Science">
        <title>Sea anemone genome reveals ancestral eumetazoan gene repertoire and genomic organization.</title>
        <authorList>
            <person name="Putnam N.H."/>
            <person name="Srivastava M."/>
            <person name="Hellsten U."/>
            <person name="Dirks B."/>
            <person name="Chapman J."/>
            <person name="Salamov A."/>
            <person name="Terry A."/>
            <person name="Shapiro H."/>
            <person name="Lindquist E."/>
            <person name="Kapitonov V.V."/>
            <person name="Jurka J."/>
            <person name="Genikhovich G."/>
            <person name="Grigoriev I.V."/>
            <person name="Lucas S.M."/>
            <person name="Steele R.E."/>
            <person name="Finnerty J.R."/>
            <person name="Technau U."/>
            <person name="Martindale M.Q."/>
            <person name="Rokhsar D.S."/>
        </authorList>
    </citation>
    <scope>NUCLEOTIDE SEQUENCE [LARGE SCALE GENOMIC DNA]</scope>
    <source>
        <strain evidence="11">CH2 X CH6</strain>
    </source>
</reference>
<sequence length="738" mass="80396">MAAVLRCLTFVLVIWSVLRMHGTTITKFSATNGDNHTLTYSLQSNAHPWFRINSSSGVLTVNKTLDREVSIGELTVNKTLDREVSSGELIVSKTLDREVSIGELTVNKTLDREVSSGELIVSKTLDREVSSEELIVSKTLDREVSNGELIVSKTLDREVSSGELIASKTLDREVSSGELTVNKTLDREAMGFGDGSLRFKVYASDGSTQGSLTAILTITDVNDYAPVFQNLPLTTSIAENTPTGFTVATATATDADATTNAVITFAVASGNVDGKFRIDQTTGEITIAKPLEYDNGPKIYTLNISAMVRANNNNNNNNDNDEDNDEDNENSNNDDNNGNNDNGLKIYTLNISAMVRANNNNNNNDNENSNNYDNNDEDDNTATTTIINNNHTDIKLQSFGLVIINVLDLDDLPANFSRRLYEAYLGTSPPPGSLVIQVQAEDMDSFKAPIEYSIYPESDPDQLYAINPTTGIITVNGNLNKGVYSIIVNAFSTKQPPAFTLVKVVVGPDPATATTTETSTTMTIFKDASGEGRGTMIAVFAPIIILLVLILVALVIYIWRQGVKAAKTKTTTTSSSTKSATYANQVAPSGNHDRDHDHGHVHDHDHEQSLSHDHIPLNIMATVGNQQNALSSPDLSSLAVASQPSSPDYEDMDDAPGNFQESNTLEMGEADYAELSPRIRPDFQPRVPSEPKGNGRVERGGVQETTGQGTGQSDYTELRNMYPEYQSLYPKSRREYLM</sequence>
<dbReference type="GO" id="GO:0098742">
    <property type="term" value="P:cell-cell adhesion via plasma-membrane adhesion molecules"/>
    <property type="evidence" value="ECO:0000318"/>
    <property type="project" value="GO_Central"/>
</dbReference>
<evidence type="ECO:0000313" key="10">
    <source>
        <dbReference type="EMBL" id="EDO41493.1"/>
    </source>
</evidence>
<feature type="chain" id="PRO_5002714100" description="Cadherin domain-containing protein" evidence="8">
    <location>
        <begin position="23"/>
        <end position="738"/>
    </location>
</feature>
<dbReference type="PhylomeDB" id="A7S4B9"/>
<evidence type="ECO:0000256" key="5">
    <source>
        <dbReference type="PROSITE-ProRule" id="PRU00043"/>
    </source>
</evidence>
<feature type="region of interest" description="Disordered" evidence="6">
    <location>
        <begin position="568"/>
        <end position="610"/>
    </location>
</feature>
<dbReference type="HOGENOM" id="CLU_376135_0_0_1"/>
<feature type="domain" description="Cadherin" evidence="9">
    <location>
        <begin position="22"/>
        <end position="76"/>
    </location>
</feature>
<name>A7S4B9_NEMVE</name>
<dbReference type="GO" id="GO:0045296">
    <property type="term" value="F:cadherin binding"/>
    <property type="evidence" value="ECO:0000318"/>
    <property type="project" value="GO_Central"/>
</dbReference>
<feature type="domain" description="Cadherin" evidence="9">
    <location>
        <begin position="417"/>
        <end position="544"/>
    </location>
</feature>
<dbReference type="Pfam" id="PF00028">
    <property type="entry name" value="Cadherin"/>
    <property type="match status" value="1"/>
</dbReference>
<dbReference type="PANTHER" id="PTHR24027">
    <property type="entry name" value="CADHERIN-23"/>
    <property type="match status" value="1"/>
</dbReference>
<dbReference type="AlphaFoldDB" id="A7S4B9"/>
<feature type="compositionally biased region" description="Basic and acidic residues" evidence="6">
    <location>
        <begin position="591"/>
        <end position="610"/>
    </location>
</feature>
<dbReference type="CDD" id="cd11304">
    <property type="entry name" value="Cadherin_repeat"/>
    <property type="match status" value="4"/>
</dbReference>
<keyword evidence="2" id="KW-0677">Repeat</keyword>
<evidence type="ECO:0000256" key="6">
    <source>
        <dbReference type="SAM" id="MobiDB-lite"/>
    </source>
</evidence>
<keyword evidence="7" id="KW-0812">Transmembrane</keyword>
<keyword evidence="7" id="KW-1133">Transmembrane helix</keyword>
<evidence type="ECO:0000256" key="7">
    <source>
        <dbReference type="SAM" id="Phobius"/>
    </source>
</evidence>
<feature type="domain" description="Cadherin" evidence="9">
    <location>
        <begin position="229"/>
        <end position="306"/>
    </location>
</feature>
<comment type="subcellular location">
    <subcellularLocation>
        <location evidence="1">Membrane</location>
    </subcellularLocation>
</comment>
<dbReference type="InterPro" id="IPR015919">
    <property type="entry name" value="Cadherin-like_sf"/>
</dbReference>
<feature type="signal peptide" evidence="8">
    <location>
        <begin position="1"/>
        <end position="22"/>
    </location>
</feature>
<evidence type="ECO:0000256" key="4">
    <source>
        <dbReference type="ARBA" id="ARBA00023136"/>
    </source>
</evidence>
<feature type="compositionally biased region" description="Acidic residues" evidence="6">
    <location>
        <begin position="319"/>
        <end position="329"/>
    </location>
</feature>
<dbReference type="SMART" id="SM00112">
    <property type="entry name" value="CA"/>
    <property type="match status" value="4"/>
</dbReference>
<evidence type="ECO:0000313" key="11">
    <source>
        <dbReference type="Proteomes" id="UP000001593"/>
    </source>
</evidence>
<feature type="compositionally biased region" description="Low complexity" evidence="6">
    <location>
        <begin position="358"/>
        <end position="373"/>
    </location>
</feature>
<feature type="region of interest" description="Disordered" evidence="6">
    <location>
        <begin position="628"/>
        <end position="658"/>
    </location>
</feature>
<dbReference type="EMBL" id="DS469577">
    <property type="protein sequence ID" value="EDO41493.1"/>
    <property type="molecule type" value="Genomic_DNA"/>
</dbReference>
<dbReference type="PANTHER" id="PTHR24027:SF438">
    <property type="entry name" value="CADHERIN 23"/>
    <property type="match status" value="1"/>
</dbReference>
<dbReference type="GO" id="GO:0008013">
    <property type="term" value="F:beta-catenin binding"/>
    <property type="evidence" value="ECO:0000318"/>
    <property type="project" value="GO_Central"/>
</dbReference>